<feature type="region of interest" description="Disordered" evidence="1">
    <location>
        <begin position="93"/>
        <end position="154"/>
    </location>
</feature>
<evidence type="ECO:0000313" key="3">
    <source>
        <dbReference type="Proteomes" id="UP001054945"/>
    </source>
</evidence>
<feature type="compositionally biased region" description="Basic and acidic residues" evidence="1">
    <location>
        <begin position="93"/>
        <end position="102"/>
    </location>
</feature>
<dbReference type="AlphaFoldDB" id="A0AAV4P802"/>
<accession>A0AAV4P802</accession>
<dbReference type="EMBL" id="BPLR01004006">
    <property type="protein sequence ID" value="GIX91257.1"/>
    <property type="molecule type" value="Genomic_DNA"/>
</dbReference>
<reference evidence="2 3" key="1">
    <citation type="submission" date="2021-06" db="EMBL/GenBank/DDBJ databases">
        <title>Caerostris extrusa draft genome.</title>
        <authorList>
            <person name="Kono N."/>
            <person name="Arakawa K."/>
        </authorList>
    </citation>
    <scope>NUCLEOTIDE SEQUENCE [LARGE SCALE GENOMIC DNA]</scope>
</reference>
<proteinExistence type="predicted"/>
<gene>
    <name evidence="2" type="ORF">CEXT_77191</name>
</gene>
<dbReference type="Proteomes" id="UP001054945">
    <property type="component" value="Unassembled WGS sequence"/>
</dbReference>
<sequence>MSPYSALSTVLRSYRCAFNGIIIYSRKRRRERVSQKERRKFKRFRIIVSLTVLNNGPLSTARSRPPPPIPKCTLPTSVIYGVLGRFDVDDDKRTLNASEKEATTSTSMATERSQIKLSTAKDIFGGDDSRKGTRNATLQEMDAPERLAECSPNS</sequence>
<feature type="compositionally biased region" description="Polar residues" evidence="1">
    <location>
        <begin position="103"/>
        <end position="117"/>
    </location>
</feature>
<keyword evidence="3" id="KW-1185">Reference proteome</keyword>
<protein>
    <submittedName>
        <fullName evidence="2">Uncharacterized protein</fullName>
    </submittedName>
</protein>
<comment type="caution">
    <text evidence="2">The sequence shown here is derived from an EMBL/GenBank/DDBJ whole genome shotgun (WGS) entry which is preliminary data.</text>
</comment>
<evidence type="ECO:0000313" key="2">
    <source>
        <dbReference type="EMBL" id="GIX91257.1"/>
    </source>
</evidence>
<organism evidence="2 3">
    <name type="scientific">Caerostris extrusa</name>
    <name type="common">Bark spider</name>
    <name type="synonym">Caerostris bankana</name>
    <dbReference type="NCBI Taxonomy" id="172846"/>
    <lineage>
        <taxon>Eukaryota</taxon>
        <taxon>Metazoa</taxon>
        <taxon>Ecdysozoa</taxon>
        <taxon>Arthropoda</taxon>
        <taxon>Chelicerata</taxon>
        <taxon>Arachnida</taxon>
        <taxon>Araneae</taxon>
        <taxon>Araneomorphae</taxon>
        <taxon>Entelegynae</taxon>
        <taxon>Araneoidea</taxon>
        <taxon>Araneidae</taxon>
        <taxon>Caerostris</taxon>
    </lineage>
</organism>
<name>A0AAV4P802_CAEEX</name>
<evidence type="ECO:0000256" key="1">
    <source>
        <dbReference type="SAM" id="MobiDB-lite"/>
    </source>
</evidence>